<keyword evidence="1 3" id="KW-0808">Transferase</keyword>
<dbReference type="PROSITE" id="PS51257">
    <property type="entry name" value="PROKAR_LIPOPROTEIN"/>
    <property type="match status" value="1"/>
</dbReference>
<dbReference type="InterPro" id="IPR013011">
    <property type="entry name" value="PTS_EIIB_2"/>
</dbReference>
<evidence type="ECO:0000259" key="2">
    <source>
        <dbReference type="PROSITE" id="PS51099"/>
    </source>
</evidence>
<dbReference type="RefSeq" id="WP_007958072.1">
    <property type="nucleotide sequence ID" value="NZ_CP010978.1"/>
</dbReference>
<dbReference type="Proteomes" id="UP000005361">
    <property type="component" value="Chromosome"/>
</dbReference>
<dbReference type="Gene3D" id="3.40.50.2300">
    <property type="match status" value="1"/>
</dbReference>
<reference evidence="4" key="2">
    <citation type="submission" date="2015-02" db="EMBL/GenBank/DDBJ databases">
        <title>Complete Genome Sequence of Pelosinus fermentans JBW45.</title>
        <authorList>
            <person name="De Leon K.B."/>
            <person name="Utturkar S.M."/>
            <person name="Camilleri L.B."/>
            <person name="Arkin A.P."/>
            <person name="Fields M.W."/>
            <person name="Brown S.D."/>
            <person name="Wall J.D."/>
        </authorList>
    </citation>
    <scope>NUCLEOTIDE SEQUENCE [LARGE SCALE GENOMIC DNA]</scope>
    <source>
        <strain evidence="4">JBW45</strain>
    </source>
</reference>
<dbReference type="Pfam" id="PF02302">
    <property type="entry name" value="PTS_IIB"/>
    <property type="match status" value="1"/>
</dbReference>
<dbReference type="GO" id="GO:0009401">
    <property type="term" value="P:phosphoenolpyruvate-dependent sugar phosphotransferase system"/>
    <property type="evidence" value="ECO:0007669"/>
    <property type="project" value="InterPro"/>
</dbReference>
<evidence type="ECO:0000313" key="3">
    <source>
        <dbReference type="EMBL" id="AJQ28480.1"/>
    </source>
</evidence>
<dbReference type="PROSITE" id="PS51099">
    <property type="entry name" value="PTS_EIIB_TYPE_2"/>
    <property type="match status" value="1"/>
</dbReference>
<dbReference type="EMBL" id="CP010978">
    <property type="protein sequence ID" value="AJQ28480.1"/>
    <property type="molecule type" value="Genomic_DNA"/>
</dbReference>
<dbReference type="STRING" id="1192197.JBW_03139"/>
<dbReference type="HOGENOM" id="CLU_159248_0_2_9"/>
<dbReference type="InterPro" id="IPR036095">
    <property type="entry name" value="PTS_EIIB-like_sf"/>
</dbReference>
<proteinExistence type="predicted"/>
<accession>I8TWF3</accession>
<gene>
    <name evidence="3" type="ORF">JBW_03139</name>
</gene>
<dbReference type="OrthoDB" id="6603449at2"/>
<dbReference type="InterPro" id="IPR003501">
    <property type="entry name" value="PTS_EIIB_2/3"/>
</dbReference>
<reference evidence="3 4" key="1">
    <citation type="journal article" date="2015" name="Genome Announc.">
        <title>Complete Genome Sequence of Pelosinus fermentans JBW45, a Member of a Remarkably Competitive Group of Negativicutes in the Firmicutes Phylum.</title>
        <authorList>
            <person name="De Leon K.B."/>
            <person name="Utturkar S.M."/>
            <person name="Camilleri L.B."/>
            <person name="Elias D.A."/>
            <person name="Arkin A.P."/>
            <person name="Fields M.W."/>
            <person name="Brown S.D."/>
            <person name="Wall J.D."/>
        </authorList>
    </citation>
    <scope>NUCLEOTIDE SEQUENCE [LARGE SCALE GENOMIC DNA]</scope>
    <source>
        <strain evidence="3 4">JBW45</strain>
    </source>
</reference>
<name>I8TWF3_9FIRM</name>
<evidence type="ECO:0000313" key="4">
    <source>
        <dbReference type="Proteomes" id="UP000005361"/>
    </source>
</evidence>
<organism evidence="3 4">
    <name type="scientific">Pelosinus fermentans JBW45</name>
    <dbReference type="NCBI Taxonomy" id="1192197"/>
    <lineage>
        <taxon>Bacteria</taxon>
        <taxon>Bacillati</taxon>
        <taxon>Bacillota</taxon>
        <taxon>Negativicutes</taxon>
        <taxon>Selenomonadales</taxon>
        <taxon>Sporomusaceae</taxon>
        <taxon>Pelosinus</taxon>
    </lineage>
</organism>
<dbReference type="CDD" id="cd05563">
    <property type="entry name" value="PTS_IIB_ascorbate"/>
    <property type="match status" value="1"/>
</dbReference>
<evidence type="ECO:0000256" key="1">
    <source>
        <dbReference type="ARBA" id="ARBA00022679"/>
    </source>
</evidence>
<dbReference type="GO" id="GO:0008982">
    <property type="term" value="F:protein-N(PI)-phosphohistidine-sugar phosphotransferase activity"/>
    <property type="evidence" value="ECO:0007669"/>
    <property type="project" value="InterPro"/>
</dbReference>
<dbReference type="SUPFAM" id="SSF52794">
    <property type="entry name" value="PTS system IIB component-like"/>
    <property type="match status" value="1"/>
</dbReference>
<dbReference type="KEGG" id="pft:JBW_03139"/>
<feature type="domain" description="PTS EIIB type-2" evidence="2">
    <location>
        <begin position="5"/>
        <end position="100"/>
    </location>
</feature>
<protein>
    <submittedName>
        <fullName evidence="3">Phosphotransferase system lactose/cellobiose-specific IIB subunit</fullName>
    </submittedName>
</protein>
<sequence length="105" mass="11547" precursor="true">MANKINILMVCGAGLGSSFACQMSVEDVLQKLGVEANLDHCDISSAASMHPDIILTAMNFKTQFEKFSIDEVKTRIIYLKNIVSKAEIEEKLSPILKEKGLLSDD</sequence>
<dbReference type="AlphaFoldDB" id="I8TWF3"/>